<sequence length="90" mass="10430">MASSRFTNERTKCLKLHCVVLLSSVAVYLNGLFGDYVHDDISVIVQNRDVQGTTPLMHVFVNDYWGRRLDHPLSHKSYRPLVILSFRWVP</sequence>
<dbReference type="EMBL" id="JQDR03014865">
    <property type="protein sequence ID" value="KAA0187493.1"/>
    <property type="molecule type" value="Genomic_DNA"/>
</dbReference>
<dbReference type="PANTHER" id="PTHR44227">
    <property type="match status" value="1"/>
</dbReference>
<dbReference type="GO" id="GO:0005783">
    <property type="term" value="C:endoplasmic reticulum"/>
    <property type="evidence" value="ECO:0007669"/>
    <property type="project" value="TreeGrafter"/>
</dbReference>
<evidence type="ECO:0000256" key="1">
    <source>
        <dbReference type="ARBA" id="ARBA00022737"/>
    </source>
</evidence>
<evidence type="ECO:0000256" key="2">
    <source>
        <dbReference type="ARBA" id="ARBA00022803"/>
    </source>
</evidence>
<dbReference type="GO" id="GO:0035269">
    <property type="term" value="P:protein O-linked glycosylation via mannose"/>
    <property type="evidence" value="ECO:0007669"/>
    <property type="project" value="TreeGrafter"/>
</dbReference>
<keyword evidence="1" id="KW-0677">Repeat</keyword>
<keyword evidence="2" id="KW-0802">TPR repeat</keyword>
<dbReference type="PANTHER" id="PTHR44227:SF3">
    <property type="entry name" value="PROTEIN O-MANNOSYL-TRANSFERASE TMTC4"/>
    <property type="match status" value="1"/>
</dbReference>
<dbReference type="InterPro" id="IPR052346">
    <property type="entry name" value="O-mannosyl-transferase_TMTC"/>
</dbReference>
<gene>
    <name evidence="3" type="ORF">HAZT_HAZT006560</name>
</gene>
<dbReference type="Proteomes" id="UP000711488">
    <property type="component" value="Unassembled WGS sequence"/>
</dbReference>
<organism evidence="3">
    <name type="scientific">Hyalella azteca</name>
    <name type="common">Amphipod</name>
    <dbReference type="NCBI Taxonomy" id="294128"/>
    <lineage>
        <taxon>Eukaryota</taxon>
        <taxon>Metazoa</taxon>
        <taxon>Ecdysozoa</taxon>
        <taxon>Arthropoda</taxon>
        <taxon>Crustacea</taxon>
        <taxon>Multicrustacea</taxon>
        <taxon>Malacostraca</taxon>
        <taxon>Eumalacostraca</taxon>
        <taxon>Peracarida</taxon>
        <taxon>Amphipoda</taxon>
        <taxon>Senticaudata</taxon>
        <taxon>Talitrida</taxon>
        <taxon>Talitroidea</taxon>
        <taxon>Hyalellidae</taxon>
        <taxon>Hyalella</taxon>
    </lineage>
</organism>
<reference evidence="3" key="3">
    <citation type="submission" date="2019-06" db="EMBL/GenBank/DDBJ databases">
        <authorList>
            <person name="Poynton C."/>
            <person name="Hasenbein S."/>
            <person name="Benoit J.B."/>
            <person name="Sepulveda M.S."/>
            <person name="Poelchau M.F."/>
            <person name="Murali S.C."/>
            <person name="Chen S."/>
            <person name="Glastad K.M."/>
            <person name="Werren J.H."/>
            <person name="Vineis J.H."/>
            <person name="Bowen J.L."/>
            <person name="Friedrich M."/>
            <person name="Jones J."/>
            <person name="Robertson H.M."/>
            <person name="Feyereisen R."/>
            <person name="Mechler-Hickson A."/>
            <person name="Mathers N."/>
            <person name="Lee C.E."/>
            <person name="Colbourne J.K."/>
            <person name="Biales A."/>
            <person name="Johnston J.S."/>
            <person name="Wellborn G.A."/>
            <person name="Rosendale A.J."/>
            <person name="Cridge A.G."/>
            <person name="Munoz-Torres M.C."/>
            <person name="Bain P.A."/>
            <person name="Manny A.R."/>
            <person name="Major K.M."/>
            <person name="Lambert F.N."/>
            <person name="Vulpe C.D."/>
            <person name="Tuck P."/>
            <person name="Blalock B.J."/>
            <person name="Lin Y.-Y."/>
            <person name="Smith M.E."/>
            <person name="Ochoa-Acuna H."/>
            <person name="Chen M.-J.M."/>
            <person name="Childers C.P."/>
            <person name="Qu J."/>
            <person name="Dugan S."/>
            <person name="Lee S.L."/>
            <person name="Chao H."/>
            <person name="Dinh H."/>
            <person name="Han Y."/>
            <person name="Doddapaneni H."/>
            <person name="Worley K.C."/>
            <person name="Muzny D.M."/>
            <person name="Gibbs R.A."/>
            <person name="Richards S."/>
        </authorList>
    </citation>
    <scope>NUCLEOTIDE SEQUENCE</scope>
    <source>
        <strain evidence="3">HAZT.00-mixed</strain>
        <tissue evidence="3">Whole organism</tissue>
    </source>
</reference>
<dbReference type="GO" id="GO:0030968">
    <property type="term" value="P:endoplasmic reticulum unfolded protein response"/>
    <property type="evidence" value="ECO:0007669"/>
    <property type="project" value="TreeGrafter"/>
</dbReference>
<proteinExistence type="predicted"/>
<evidence type="ECO:0008006" key="4">
    <source>
        <dbReference type="Google" id="ProtNLM"/>
    </source>
</evidence>
<comment type="caution">
    <text evidence="3">The sequence shown here is derived from an EMBL/GenBank/DDBJ whole genome shotgun (WGS) entry which is preliminary data.</text>
</comment>
<accession>A0A6A0GT58</accession>
<reference evidence="3" key="1">
    <citation type="submission" date="2014-08" db="EMBL/GenBank/DDBJ databases">
        <authorList>
            <person name="Murali S."/>
            <person name="Richards S."/>
            <person name="Bandaranaike D."/>
            <person name="Bellair M."/>
            <person name="Blankenburg K."/>
            <person name="Chao H."/>
            <person name="Dinh H."/>
            <person name="Doddapaneni H."/>
            <person name="Dugan-Rocha S."/>
            <person name="Elkadiri S."/>
            <person name="Gnanaolivu R."/>
            <person name="Hughes D."/>
            <person name="Lee S."/>
            <person name="Li M."/>
            <person name="Ming W."/>
            <person name="Munidasa M."/>
            <person name="Muniz J."/>
            <person name="Nguyen L."/>
            <person name="Osuji N."/>
            <person name="Pu L.-L."/>
            <person name="Puazo M."/>
            <person name="Skinner E."/>
            <person name="Qu C."/>
            <person name="Quiroz J."/>
            <person name="Raj R."/>
            <person name="Weissenberger G."/>
            <person name="Xin Y."/>
            <person name="Zou X."/>
            <person name="Han Y."/>
            <person name="Worley K."/>
            <person name="Muzny D."/>
            <person name="Gibbs R."/>
        </authorList>
    </citation>
    <scope>NUCLEOTIDE SEQUENCE</scope>
    <source>
        <strain evidence="3">HAZT.00-mixed</strain>
        <tissue evidence="3">Whole organism</tissue>
    </source>
</reference>
<protein>
    <recommendedName>
        <fullName evidence="4">Transmembrane and TPR repeat-containing protein 3</fullName>
    </recommendedName>
</protein>
<dbReference type="AlphaFoldDB" id="A0A6A0GT58"/>
<reference evidence="3" key="2">
    <citation type="journal article" date="2018" name="Environ. Sci. Technol.">
        <title>The Toxicogenome of Hyalella azteca: A Model for Sediment Ecotoxicology and Evolutionary Toxicology.</title>
        <authorList>
            <person name="Poynton H.C."/>
            <person name="Hasenbein S."/>
            <person name="Benoit J.B."/>
            <person name="Sepulveda M.S."/>
            <person name="Poelchau M.F."/>
            <person name="Hughes D.S.T."/>
            <person name="Murali S.C."/>
            <person name="Chen S."/>
            <person name="Glastad K.M."/>
            <person name="Goodisman M.A.D."/>
            <person name="Werren J.H."/>
            <person name="Vineis J.H."/>
            <person name="Bowen J.L."/>
            <person name="Friedrich M."/>
            <person name="Jones J."/>
            <person name="Robertson H.M."/>
            <person name="Feyereisen R."/>
            <person name="Mechler-Hickson A."/>
            <person name="Mathers N."/>
            <person name="Lee C.E."/>
            <person name="Colbourne J.K."/>
            <person name="Biales A."/>
            <person name="Johnston J.S."/>
            <person name="Wellborn G.A."/>
            <person name="Rosendale A.J."/>
            <person name="Cridge A.G."/>
            <person name="Munoz-Torres M.C."/>
            <person name="Bain P.A."/>
            <person name="Manny A.R."/>
            <person name="Major K.M."/>
            <person name="Lambert F.N."/>
            <person name="Vulpe C.D."/>
            <person name="Tuck P."/>
            <person name="Blalock B.J."/>
            <person name="Lin Y.Y."/>
            <person name="Smith M.E."/>
            <person name="Ochoa-Acuna H."/>
            <person name="Chen M.M."/>
            <person name="Childers C.P."/>
            <person name="Qu J."/>
            <person name="Dugan S."/>
            <person name="Lee S.L."/>
            <person name="Chao H."/>
            <person name="Dinh H."/>
            <person name="Han Y."/>
            <person name="Doddapaneni H."/>
            <person name="Worley K.C."/>
            <person name="Muzny D.M."/>
            <person name="Gibbs R.A."/>
            <person name="Richards S."/>
        </authorList>
    </citation>
    <scope>NUCLEOTIDE SEQUENCE</scope>
    <source>
        <strain evidence="3">HAZT.00-mixed</strain>
        <tissue evidence="3">Whole organism</tissue>
    </source>
</reference>
<dbReference type="GO" id="GO:0000030">
    <property type="term" value="F:mannosyltransferase activity"/>
    <property type="evidence" value="ECO:0007669"/>
    <property type="project" value="TreeGrafter"/>
</dbReference>
<name>A0A6A0GT58_HYAAZ</name>
<evidence type="ECO:0000313" key="3">
    <source>
        <dbReference type="EMBL" id="KAA0187493.1"/>
    </source>
</evidence>